<evidence type="ECO:0000313" key="3">
    <source>
        <dbReference type="Proteomes" id="UP000292424"/>
    </source>
</evidence>
<accession>A0A5P2G8G3</accession>
<proteinExistence type="predicted"/>
<dbReference type="EMBL" id="CP044016">
    <property type="protein sequence ID" value="QES90589.1"/>
    <property type="molecule type" value="Genomic_DNA"/>
</dbReference>
<name>A0A5P2G8G3_9BACT</name>
<feature type="chain" id="PRO_5024271522" description="Right-handed parallel beta-helix repeat-containing protein" evidence="1">
    <location>
        <begin position="21"/>
        <end position="460"/>
    </location>
</feature>
<evidence type="ECO:0000256" key="1">
    <source>
        <dbReference type="SAM" id="SignalP"/>
    </source>
</evidence>
<keyword evidence="1" id="KW-0732">Signal</keyword>
<dbReference type="KEGG" id="arac:E0W69_018660"/>
<dbReference type="Proteomes" id="UP000292424">
    <property type="component" value="Chromosome"/>
</dbReference>
<sequence>MKLFVRIFTLAILFCWTMWSCSKDHLTSDPEAVNSLTFSTGIDTVKFDTVFTAQGSATQIVKIFNNNSQKISFSSIDLGGGDASSYLLNINGRAANSLTDVILEAGDSLYVFIKVNISPNATTSPFIVADSINFRLNGNVEKLYLQAYGQNAHYISTANINKDTTWNADLPIVVMNDILLPTNTKLNIAKGAKVYFHGNTHLLINGTLNALGDSLSRIQMTTDRLDDPYNTIAGSWGGLTFGAMSSSNILQYTSIKNAQIAIADTSNTSVSSNYKLTLNSCEIYNCSNAGMDAVNSNIYLYNSLIYNNNYNISIAGGNYNLLYNTIAAYSNNLLGHNNPCVAVTNNSTALNLIVKNSIIYGENATISNELSFDTQLANAQVSLTNSLLKMSTTPTYVMASNLILNVDPLFTTVNNDRAIYDFHLQNNSPALQKALYDNAVLIDYQGNLRSTTTPTIGAFE</sequence>
<dbReference type="AlphaFoldDB" id="A0A5P2G8G3"/>
<keyword evidence="3" id="KW-1185">Reference proteome</keyword>
<organism evidence="2 3">
    <name type="scientific">Rhizosphaericola mali</name>
    <dbReference type="NCBI Taxonomy" id="2545455"/>
    <lineage>
        <taxon>Bacteria</taxon>
        <taxon>Pseudomonadati</taxon>
        <taxon>Bacteroidota</taxon>
        <taxon>Chitinophagia</taxon>
        <taxon>Chitinophagales</taxon>
        <taxon>Chitinophagaceae</taxon>
        <taxon>Rhizosphaericola</taxon>
    </lineage>
</organism>
<dbReference type="OrthoDB" id="1111178at2"/>
<dbReference type="RefSeq" id="WP_131331575.1">
    <property type="nucleotide sequence ID" value="NZ_CP044016.1"/>
</dbReference>
<protein>
    <recommendedName>
        <fullName evidence="4">Right-handed parallel beta-helix repeat-containing protein</fullName>
    </recommendedName>
</protein>
<gene>
    <name evidence="2" type="ORF">E0W69_018660</name>
</gene>
<reference evidence="2 3" key="1">
    <citation type="submission" date="2019-09" db="EMBL/GenBank/DDBJ databases">
        <title>Complete genome sequence of Arachidicoccus sp. B3-10 isolated from apple orchard soil.</title>
        <authorList>
            <person name="Kim H.S."/>
            <person name="Han K.-I."/>
            <person name="Suh M.K."/>
            <person name="Lee K.C."/>
            <person name="Eom M.K."/>
            <person name="Kim J.-S."/>
            <person name="Kang S.W."/>
            <person name="Sin Y."/>
            <person name="Lee J.-S."/>
        </authorList>
    </citation>
    <scope>NUCLEOTIDE SEQUENCE [LARGE SCALE GENOMIC DNA]</scope>
    <source>
        <strain evidence="2 3">B3-10</strain>
    </source>
</reference>
<feature type="signal peptide" evidence="1">
    <location>
        <begin position="1"/>
        <end position="20"/>
    </location>
</feature>
<evidence type="ECO:0000313" key="2">
    <source>
        <dbReference type="EMBL" id="QES90589.1"/>
    </source>
</evidence>
<evidence type="ECO:0008006" key="4">
    <source>
        <dbReference type="Google" id="ProtNLM"/>
    </source>
</evidence>